<dbReference type="RefSeq" id="WP_152266072.1">
    <property type="nucleotide sequence ID" value="NZ_VOKX01000132.1"/>
</dbReference>
<gene>
    <name evidence="4" type="ORF">FRZ00_33250</name>
</gene>
<dbReference type="Proteomes" id="UP000327000">
    <property type="component" value="Unassembled WGS sequence"/>
</dbReference>
<feature type="region of interest" description="Disordered" evidence="1">
    <location>
        <begin position="400"/>
        <end position="473"/>
    </location>
</feature>
<keyword evidence="2" id="KW-1133">Transmembrane helix</keyword>
<feature type="compositionally biased region" description="Pro residues" evidence="1">
    <location>
        <begin position="437"/>
        <end position="461"/>
    </location>
</feature>
<keyword evidence="2" id="KW-0812">Transmembrane</keyword>
<name>A0A5N5VZ22_STRMB</name>
<feature type="transmembrane region" description="Helical" evidence="2">
    <location>
        <begin position="255"/>
        <end position="273"/>
    </location>
</feature>
<feature type="transmembrane region" description="Helical" evidence="2">
    <location>
        <begin position="341"/>
        <end position="363"/>
    </location>
</feature>
<feature type="signal peptide" evidence="3">
    <location>
        <begin position="1"/>
        <end position="25"/>
    </location>
</feature>
<feature type="transmembrane region" description="Helical" evidence="2">
    <location>
        <begin position="155"/>
        <end position="174"/>
    </location>
</feature>
<feature type="transmembrane region" description="Helical" evidence="2">
    <location>
        <begin position="195"/>
        <end position="214"/>
    </location>
</feature>
<comment type="caution">
    <text evidence="4">The sequence shown here is derived from an EMBL/GenBank/DDBJ whole genome shotgun (WGS) entry which is preliminary data.</text>
</comment>
<evidence type="ECO:0008006" key="6">
    <source>
        <dbReference type="Google" id="ProtNLM"/>
    </source>
</evidence>
<feature type="transmembrane region" description="Helical" evidence="2">
    <location>
        <begin position="280"/>
        <end position="296"/>
    </location>
</feature>
<evidence type="ECO:0000313" key="4">
    <source>
        <dbReference type="EMBL" id="KAB7833518.1"/>
    </source>
</evidence>
<accession>A0A5N5VZ22</accession>
<proteinExistence type="predicted"/>
<organism evidence="4 5">
    <name type="scientific">Streptomyces mobaraensis</name>
    <name type="common">Streptoverticillium mobaraense</name>
    <dbReference type="NCBI Taxonomy" id="35621"/>
    <lineage>
        <taxon>Bacteria</taxon>
        <taxon>Bacillati</taxon>
        <taxon>Actinomycetota</taxon>
        <taxon>Actinomycetes</taxon>
        <taxon>Kitasatosporales</taxon>
        <taxon>Streptomycetaceae</taxon>
        <taxon>Streptomyces</taxon>
    </lineage>
</organism>
<evidence type="ECO:0000313" key="5">
    <source>
        <dbReference type="Proteomes" id="UP000327000"/>
    </source>
</evidence>
<evidence type="ECO:0000256" key="2">
    <source>
        <dbReference type="SAM" id="Phobius"/>
    </source>
</evidence>
<dbReference type="OrthoDB" id="3851355at2"/>
<dbReference type="EMBL" id="VOKX01000132">
    <property type="protein sequence ID" value="KAB7833518.1"/>
    <property type="molecule type" value="Genomic_DNA"/>
</dbReference>
<sequence length="473" mass="48716">MLTRTAGRIAAAVVAVVLLTGSAAAAVADPADRVVAAPAIPCPVGPAGDYCRKYIETPAPSATPTATASPSPGSTDKPKQNSPCDLLRGTPAYQYCQDGDHPGGSPPSPVDDTLDPLSSLARGCASAASWIVDKLSAAVKETGSVDFTNSDFVRQYAICFAASSVLTIVLWLWAVMKRAIRGVPMTTAIGEAIGLLWLTVMASAFTPLVLYTLVSATDSVTAVLANDGNGSDKFFGGFAKALTAEHDNGIGGGPIMLIVASLVSVLAAGMLWLELVIRAALLYVGAALGTVVYAGLVDKDLWSRVRRWAGIMLAVILVKPIIVIVLGLASAITSGHQAPDALGAVVSGLAIIILTIMCSALVYRLVPGIGDEIVAARQSSYDHASRQAAAIVTSPTSLLRQGINTHGNSRDRAARAQPSSPGVSHASEGISAHAFRPPAPTTTPPPAPPAPRAAPPQPTRPQDPRVPYNPPSR</sequence>
<keyword evidence="2" id="KW-0472">Membrane</keyword>
<dbReference type="AlphaFoldDB" id="A0A5N5VZ22"/>
<feature type="compositionally biased region" description="Low complexity" evidence="1">
    <location>
        <begin position="61"/>
        <end position="75"/>
    </location>
</feature>
<protein>
    <recommendedName>
        <fullName evidence="6">Integral membrane protein</fullName>
    </recommendedName>
</protein>
<feature type="region of interest" description="Disordered" evidence="1">
    <location>
        <begin position="61"/>
        <end position="83"/>
    </location>
</feature>
<feature type="chain" id="PRO_5024838349" description="Integral membrane protein" evidence="3">
    <location>
        <begin position="26"/>
        <end position="473"/>
    </location>
</feature>
<keyword evidence="5" id="KW-1185">Reference proteome</keyword>
<reference evidence="4 5" key="1">
    <citation type="journal article" date="2019" name="Microb. Cell Fact.">
        <title>Exploring novel herbicidin analogues by transcriptional regulator overexpression and MS/MS molecular networking.</title>
        <authorList>
            <person name="Shi Y."/>
            <person name="Gu R."/>
            <person name="Li Y."/>
            <person name="Wang X."/>
            <person name="Ren W."/>
            <person name="Li X."/>
            <person name="Wang L."/>
            <person name="Xie Y."/>
            <person name="Hong B."/>
        </authorList>
    </citation>
    <scope>NUCLEOTIDE SEQUENCE [LARGE SCALE GENOMIC DNA]</scope>
    <source>
        <strain evidence="4 5">US-43</strain>
    </source>
</reference>
<feature type="transmembrane region" description="Helical" evidence="2">
    <location>
        <begin position="308"/>
        <end position="329"/>
    </location>
</feature>
<evidence type="ECO:0000256" key="3">
    <source>
        <dbReference type="SAM" id="SignalP"/>
    </source>
</evidence>
<keyword evidence="3" id="KW-0732">Signal</keyword>
<evidence type="ECO:0000256" key="1">
    <source>
        <dbReference type="SAM" id="MobiDB-lite"/>
    </source>
</evidence>